<feature type="compositionally biased region" description="Polar residues" evidence="3">
    <location>
        <begin position="1"/>
        <end position="11"/>
    </location>
</feature>
<dbReference type="STRING" id="1287681.M7SVI8"/>
<organism evidence="5 6">
    <name type="scientific">Eutypa lata (strain UCR-EL1)</name>
    <name type="common">Grapevine dieback disease fungus</name>
    <name type="synonym">Eutypa armeniacae</name>
    <dbReference type="NCBI Taxonomy" id="1287681"/>
    <lineage>
        <taxon>Eukaryota</taxon>
        <taxon>Fungi</taxon>
        <taxon>Dikarya</taxon>
        <taxon>Ascomycota</taxon>
        <taxon>Pezizomycotina</taxon>
        <taxon>Sordariomycetes</taxon>
        <taxon>Xylariomycetidae</taxon>
        <taxon>Xylariales</taxon>
        <taxon>Diatrypaceae</taxon>
        <taxon>Eutypa</taxon>
    </lineage>
</organism>
<dbReference type="InterPro" id="IPR027417">
    <property type="entry name" value="P-loop_NTPase"/>
</dbReference>
<dbReference type="HOGENOM" id="CLU_505290_0_0_1"/>
<dbReference type="InterPro" id="IPR003959">
    <property type="entry name" value="ATPase_AAA_core"/>
</dbReference>
<dbReference type="Proteomes" id="UP000012174">
    <property type="component" value="Unassembled WGS sequence"/>
</dbReference>
<name>M7SVI8_EUTLA</name>
<gene>
    <name evidence="5" type="ORF">UCREL1_4440</name>
</gene>
<dbReference type="EMBL" id="KB706225">
    <property type="protein sequence ID" value="EMR68543.1"/>
    <property type="molecule type" value="Genomic_DNA"/>
</dbReference>
<dbReference type="PANTHER" id="PTHR45644:SF56">
    <property type="entry name" value="AAA ATPASE, PUTATIVE (AFU_ORTHOLOGUE AFUA_2G12920)-RELATED"/>
    <property type="match status" value="1"/>
</dbReference>
<dbReference type="eggNOG" id="KOG0737">
    <property type="taxonomic scope" value="Eukaryota"/>
</dbReference>
<dbReference type="OrthoDB" id="39734at2759"/>
<accession>M7SVI8</accession>
<keyword evidence="1" id="KW-0547">Nucleotide-binding</keyword>
<reference evidence="6" key="1">
    <citation type="journal article" date="2013" name="Genome Announc.">
        <title>Draft genome sequence of the grapevine dieback fungus Eutypa lata UCR-EL1.</title>
        <authorList>
            <person name="Blanco-Ulate B."/>
            <person name="Rolshausen P.E."/>
            <person name="Cantu D."/>
        </authorList>
    </citation>
    <scope>NUCLEOTIDE SEQUENCE [LARGE SCALE GENOMIC DNA]</scope>
    <source>
        <strain evidence="6">UCR-EL1</strain>
    </source>
</reference>
<proteinExistence type="predicted"/>
<evidence type="ECO:0000256" key="2">
    <source>
        <dbReference type="ARBA" id="ARBA00022840"/>
    </source>
</evidence>
<keyword evidence="6" id="KW-1185">Reference proteome</keyword>
<protein>
    <submittedName>
        <fullName evidence="5">Putative atpase family aaa domain-containing protein 1-a protein</fullName>
    </submittedName>
</protein>
<feature type="region of interest" description="Disordered" evidence="3">
    <location>
        <begin position="1"/>
        <end position="24"/>
    </location>
</feature>
<dbReference type="InterPro" id="IPR051701">
    <property type="entry name" value="Mito_OM_Translocase_MSP1"/>
</dbReference>
<dbReference type="GO" id="GO:0005741">
    <property type="term" value="C:mitochondrial outer membrane"/>
    <property type="evidence" value="ECO:0007669"/>
    <property type="project" value="TreeGrafter"/>
</dbReference>
<feature type="domain" description="ATPase AAA-type core" evidence="4">
    <location>
        <begin position="303"/>
        <end position="430"/>
    </location>
</feature>
<evidence type="ECO:0000313" key="6">
    <source>
        <dbReference type="Proteomes" id="UP000012174"/>
    </source>
</evidence>
<evidence type="ECO:0000259" key="4">
    <source>
        <dbReference type="Pfam" id="PF00004"/>
    </source>
</evidence>
<evidence type="ECO:0000256" key="1">
    <source>
        <dbReference type="ARBA" id="ARBA00022741"/>
    </source>
</evidence>
<keyword evidence="2" id="KW-0067">ATP-binding</keyword>
<dbReference type="AlphaFoldDB" id="M7SVI8"/>
<dbReference type="Gene3D" id="1.10.8.60">
    <property type="match status" value="1"/>
</dbReference>
<dbReference type="KEGG" id="ela:UCREL1_4440"/>
<evidence type="ECO:0000256" key="3">
    <source>
        <dbReference type="SAM" id="MobiDB-lite"/>
    </source>
</evidence>
<dbReference type="GO" id="GO:0016887">
    <property type="term" value="F:ATP hydrolysis activity"/>
    <property type="evidence" value="ECO:0007669"/>
    <property type="project" value="InterPro"/>
</dbReference>
<sequence length="539" mass="61428">MAANNANSQEGTSEEDDTSFQSDSTITPSTRLFYYHTPKWFNAQNIKSLVELGLSKPRIQFTDLESPTQSTSDDTVNDMWHLSRKSFLKLRDMTAAAFVRNSKGYLDQKESNIILRSTYTPFIEGVDETMIKLAKVLKATLISIDREDLRDLAEEFLRQDKPKQSFTTDEAEDASECPQRYYFAVQSVKNTSKEDRRRNRAAISAILEAAEAKDQAHLPIEHLNMPKEPWKDRFTRIKKDYDGLENSPIDYVVSPDQLNETYDDVNIDPEAKEIIKSLVSLYDFRFAATPNLARRTIRTRSALLYGPPGTDRAHLGRAVAKDLGATLISIDAPAILSKWDIDMEKYIGTTLKIAAELFPCVVFIDEVHALFYQRTQDNVTWLRTQLAWFLKLLGRLTRTENAPFVIFTTTRPYYLDEAFLGRVPQKLLFKLPDATTRLKIIRLFVTNDNLLPPFNTDHLVDLTEGYTHSDIFNLCNEVGRTWLVECADIGTDPSNCNERIFSNEAFSAGRLRLEDFLEALQEIRPTASPRSLGDVGKDS</sequence>
<dbReference type="PANTHER" id="PTHR45644">
    <property type="entry name" value="AAA ATPASE, PUTATIVE (AFU_ORTHOLOGUE AFUA_2G12920)-RELATED-RELATED"/>
    <property type="match status" value="1"/>
</dbReference>
<dbReference type="Pfam" id="PF00004">
    <property type="entry name" value="AAA"/>
    <property type="match status" value="1"/>
</dbReference>
<dbReference type="Gene3D" id="3.40.50.300">
    <property type="entry name" value="P-loop containing nucleotide triphosphate hydrolases"/>
    <property type="match status" value="1"/>
</dbReference>
<evidence type="ECO:0000313" key="5">
    <source>
        <dbReference type="EMBL" id="EMR68543.1"/>
    </source>
</evidence>
<dbReference type="SUPFAM" id="SSF52540">
    <property type="entry name" value="P-loop containing nucleoside triphosphate hydrolases"/>
    <property type="match status" value="1"/>
</dbReference>
<dbReference type="GO" id="GO:0005524">
    <property type="term" value="F:ATP binding"/>
    <property type="evidence" value="ECO:0007669"/>
    <property type="project" value="UniProtKB-KW"/>
</dbReference>